<dbReference type="PANTHER" id="PTHR20531">
    <property type="entry name" value="N-ALPHA-ACETYLTRANSFERASE 40"/>
    <property type="match status" value="1"/>
</dbReference>
<evidence type="ECO:0000259" key="13">
    <source>
        <dbReference type="PROSITE" id="PS51186"/>
    </source>
</evidence>
<evidence type="ECO:0000256" key="1">
    <source>
        <dbReference type="ARBA" id="ARBA00004123"/>
    </source>
</evidence>
<dbReference type="EMBL" id="CAJRGZ010000022">
    <property type="protein sequence ID" value="CAG5174723.1"/>
    <property type="molecule type" value="Genomic_DNA"/>
</dbReference>
<comment type="catalytic activity">
    <reaction evidence="10">
        <text>N-terminal L-seryl-[histone H2A] + acetyl-CoA = N-terminal N(alpha)-acetyl-L-seryl-[histone H2A] + CoA + H(+)</text>
        <dbReference type="Rhea" id="RHEA:50600"/>
        <dbReference type="Rhea" id="RHEA-COMP:12742"/>
        <dbReference type="Rhea" id="RHEA-COMP:12744"/>
        <dbReference type="ChEBI" id="CHEBI:15378"/>
        <dbReference type="ChEBI" id="CHEBI:57287"/>
        <dbReference type="ChEBI" id="CHEBI:57288"/>
        <dbReference type="ChEBI" id="CHEBI:64738"/>
        <dbReference type="ChEBI" id="CHEBI:83690"/>
        <dbReference type="EC" id="2.3.1.257"/>
    </reaction>
</comment>
<dbReference type="GeneID" id="67011117"/>
<dbReference type="GO" id="GO:0010485">
    <property type="term" value="F:histone H4 acetyltransferase activity"/>
    <property type="evidence" value="ECO:0007669"/>
    <property type="project" value="InterPro"/>
</dbReference>
<protein>
    <recommendedName>
        <fullName evidence="5">N-alpha-acetyltransferase 40</fullName>
        <ecNumber evidence="4">2.3.1.257</ecNumber>
    </recommendedName>
</protein>
<feature type="domain" description="N-acetyltransferase" evidence="13">
    <location>
        <begin position="160"/>
        <end position="318"/>
    </location>
</feature>
<evidence type="ECO:0000256" key="4">
    <source>
        <dbReference type="ARBA" id="ARBA00012950"/>
    </source>
</evidence>
<feature type="region of interest" description="Disordered" evidence="12">
    <location>
        <begin position="138"/>
        <end position="178"/>
    </location>
</feature>
<keyword evidence="7" id="KW-0808">Transferase</keyword>
<dbReference type="EMBL" id="CAJRGZ010000029">
    <property type="protein sequence ID" value="CAG5184088.1"/>
    <property type="molecule type" value="Genomic_DNA"/>
</dbReference>
<evidence type="ECO:0000256" key="8">
    <source>
        <dbReference type="ARBA" id="ARBA00023242"/>
    </source>
</evidence>
<reference evidence="14" key="1">
    <citation type="submission" date="2021-05" db="EMBL/GenBank/DDBJ databases">
        <authorList>
            <person name="Stam R."/>
        </authorList>
    </citation>
    <scope>NUCLEOTIDE SEQUENCE</scope>
    <source>
        <strain evidence="14">CS162</strain>
    </source>
</reference>
<dbReference type="OrthoDB" id="424551at2759"/>
<dbReference type="Pfam" id="PF00583">
    <property type="entry name" value="Acetyltransf_1"/>
    <property type="match status" value="1"/>
</dbReference>
<dbReference type="GO" id="GO:0005634">
    <property type="term" value="C:nucleus"/>
    <property type="evidence" value="ECO:0007669"/>
    <property type="project" value="UniProtKB-SubCell"/>
</dbReference>
<dbReference type="PROSITE" id="PS51186">
    <property type="entry name" value="GNAT"/>
    <property type="match status" value="1"/>
</dbReference>
<dbReference type="EC" id="2.3.1.257" evidence="4"/>
<accession>A0A8J2I6R6</accession>
<comment type="similarity">
    <text evidence="3">Belongs to the acetyltransferase family. NAA40 subfamily.</text>
</comment>
<keyword evidence="6" id="KW-0963">Cytoplasm</keyword>
<evidence type="ECO:0000256" key="3">
    <source>
        <dbReference type="ARBA" id="ARBA00008870"/>
    </source>
</evidence>
<dbReference type="CDD" id="cd04301">
    <property type="entry name" value="NAT_SF"/>
    <property type="match status" value="1"/>
</dbReference>
<dbReference type="PANTHER" id="PTHR20531:SF1">
    <property type="entry name" value="N-ALPHA-ACETYLTRANSFERASE 40"/>
    <property type="match status" value="1"/>
</dbReference>
<keyword evidence="8" id="KW-0539">Nucleus</keyword>
<keyword evidence="16" id="KW-1185">Reference proteome</keyword>
<organism evidence="14 16">
    <name type="scientific">Alternaria atra</name>
    <dbReference type="NCBI Taxonomy" id="119953"/>
    <lineage>
        <taxon>Eukaryota</taxon>
        <taxon>Fungi</taxon>
        <taxon>Dikarya</taxon>
        <taxon>Ascomycota</taxon>
        <taxon>Pezizomycotina</taxon>
        <taxon>Dothideomycetes</taxon>
        <taxon>Pleosporomycetidae</taxon>
        <taxon>Pleosporales</taxon>
        <taxon>Pleosporineae</taxon>
        <taxon>Pleosporaceae</taxon>
        <taxon>Alternaria</taxon>
        <taxon>Alternaria sect. Ulocladioides</taxon>
    </lineage>
</organism>
<evidence type="ECO:0000313" key="15">
    <source>
        <dbReference type="EMBL" id="CAG5184088.1"/>
    </source>
</evidence>
<dbReference type="Proteomes" id="UP000676310">
    <property type="component" value="Unassembled WGS sequence"/>
</dbReference>
<gene>
    <name evidence="15" type="ORF">ALTATR162_LOCUS10904</name>
    <name evidence="14" type="ORF">ALTATR162_LOCUS7847</name>
</gene>
<dbReference type="GO" id="GO:1990189">
    <property type="term" value="F:protein N-terminal-serine acetyltransferase activity"/>
    <property type="evidence" value="ECO:0007669"/>
    <property type="project" value="UniProtKB-EC"/>
</dbReference>
<evidence type="ECO:0000256" key="7">
    <source>
        <dbReference type="ARBA" id="ARBA00022679"/>
    </source>
</evidence>
<evidence type="ECO:0000256" key="6">
    <source>
        <dbReference type="ARBA" id="ARBA00022490"/>
    </source>
</evidence>
<evidence type="ECO:0000256" key="9">
    <source>
        <dbReference type="ARBA" id="ARBA00023315"/>
    </source>
</evidence>
<evidence type="ECO:0000313" key="14">
    <source>
        <dbReference type="EMBL" id="CAG5174723.1"/>
    </source>
</evidence>
<evidence type="ECO:0000256" key="5">
    <source>
        <dbReference type="ARBA" id="ARBA00015043"/>
    </source>
</evidence>
<dbReference type="RefSeq" id="XP_043174479.1">
    <property type="nucleotide sequence ID" value="XM_043318544.1"/>
</dbReference>
<dbReference type="InterPro" id="IPR000182">
    <property type="entry name" value="GNAT_dom"/>
</dbReference>
<evidence type="ECO:0000256" key="11">
    <source>
        <dbReference type="ARBA" id="ARBA00049524"/>
    </source>
</evidence>
<dbReference type="InterPro" id="IPR016181">
    <property type="entry name" value="Acyl_CoA_acyltransferase"/>
</dbReference>
<comment type="catalytic activity">
    <reaction evidence="11">
        <text>N-terminal L-seryl-[histone H4] + acetyl-CoA = N-terminal N(alpha)-acetyl-L-seryl-[histone H4] + CoA + H(+)</text>
        <dbReference type="Rhea" id="RHEA:50596"/>
        <dbReference type="Rhea" id="RHEA-COMP:12740"/>
        <dbReference type="Rhea" id="RHEA-COMP:12743"/>
        <dbReference type="ChEBI" id="CHEBI:15378"/>
        <dbReference type="ChEBI" id="CHEBI:57287"/>
        <dbReference type="ChEBI" id="CHEBI:57288"/>
        <dbReference type="ChEBI" id="CHEBI:64738"/>
        <dbReference type="ChEBI" id="CHEBI:83690"/>
        <dbReference type="EC" id="2.3.1.257"/>
    </reaction>
</comment>
<sequence>MDVCDGHSHSEAHQTPHVVARVQTVQALLREDIHLSAYEAPHLPCPVSFQFVPSAFDLKKGELEACLSLVEKTSGHDYKTSSIGWNPRKKREEMLDGEMMYLLVRQGPSDTAGQSSMEETQEMNNLHKGMEWTEARIDADSSPSVRGASYALGQHPPRLNPLDQLNQGYTPDSGEEEAATWNQTKASTALEKKESCSVKHSPDPQTSCGNYILGFTSFMFTYDDSPHEDREVLYIYEIHLHEQLRGQGLGSHLIKFVENVARACRIRKTMLTVFTANKRAKSMYEKLGYSKDECSPGDRVTRNKVIKADYVIMSKSID</sequence>
<dbReference type="SUPFAM" id="SSF55729">
    <property type="entry name" value="Acyl-CoA N-acyltransferases (Nat)"/>
    <property type="match status" value="1"/>
</dbReference>
<dbReference type="Gene3D" id="3.40.630.30">
    <property type="match status" value="1"/>
</dbReference>
<evidence type="ECO:0000256" key="10">
    <source>
        <dbReference type="ARBA" id="ARBA00047821"/>
    </source>
</evidence>
<dbReference type="InterPro" id="IPR039949">
    <property type="entry name" value="NAA40"/>
</dbReference>
<proteinExistence type="inferred from homology"/>
<evidence type="ECO:0000313" key="16">
    <source>
        <dbReference type="Proteomes" id="UP000676310"/>
    </source>
</evidence>
<dbReference type="GO" id="GO:0043998">
    <property type="term" value="F:histone H2A acetyltransferase activity"/>
    <property type="evidence" value="ECO:0007669"/>
    <property type="project" value="InterPro"/>
</dbReference>
<comment type="caution">
    <text evidence="14">The sequence shown here is derived from an EMBL/GenBank/DDBJ whole genome shotgun (WGS) entry which is preliminary data.</text>
</comment>
<keyword evidence="9" id="KW-0012">Acyltransferase</keyword>
<dbReference type="AlphaFoldDB" id="A0A8J2I6R6"/>
<evidence type="ECO:0000256" key="2">
    <source>
        <dbReference type="ARBA" id="ARBA00004496"/>
    </source>
</evidence>
<comment type="subcellular location">
    <subcellularLocation>
        <location evidence="2">Cytoplasm</location>
    </subcellularLocation>
    <subcellularLocation>
        <location evidence="1">Nucleus</location>
    </subcellularLocation>
</comment>
<dbReference type="GO" id="GO:0005737">
    <property type="term" value="C:cytoplasm"/>
    <property type="evidence" value="ECO:0007669"/>
    <property type="project" value="UniProtKB-SubCell"/>
</dbReference>
<name>A0A8J2I6R6_9PLEO</name>
<evidence type="ECO:0000256" key="12">
    <source>
        <dbReference type="SAM" id="MobiDB-lite"/>
    </source>
</evidence>